<reference evidence="2" key="1">
    <citation type="submission" date="2018-06" db="EMBL/GenBank/DDBJ databases">
        <authorList>
            <person name="Zhirakovskaya E."/>
        </authorList>
    </citation>
    <scope>NUCLEOTIDE SEQUENCE</scope>
</reference>
<dbReference type="CDD" id="cd04301">
    <property type="entry name" value="NAT_SF"/>
    <property type="match status" value="1"/>
</dbReference>
<organism evidence="2">
    <name type="scientific">hydrothermal vent metagenome</name>
    <dbReference type="NCBI Taxonomy" id="652676"/>
    <lineage>
        <taxon>unclassified sequences</taxon>
        <taxon>metagenomes</taxon>
        <taxon>ecological metagenomes</taxon>
    </lineage>
</organism>
<dbReference type="AlphaFoldDB" id="A0A3B0WWY5"/>
<dbReference type="PANTHER" id="PTHR43451">
    <property type="entry name" value="ACETYLTRANSFERASE (GNAT) FAMILY PROTEIN"/>
    <property type="match status" value="1"/>
</dbReference>
<dbReference type="Pfam" id="PF13673">
    <property type="entry name" value="Acetyltransf_10"/>
    <property type="match status" value="1"/>
</dbReference>
<dbReference type="InterPro" id="IPR052564">
    <property type="entry name" value="N-acetyltrans/Recomb-assoc"/>
</dbReference>
<dbReference type="PROSITE" id="PS51186">
    <property type="entry name" value="GNAT"/>
    <property type="match status" value="1"/>
</dbReference>
<accession>A0A3B0WWY5</accession>
<proteinExistence type="predicted"/>
<sequence>MSLEIRRADISDAKAISFLIMPLVEKYVTHELSEKAATAFLASISVDGIKQKLAHDFSYFIALSDNELTGTLGINKDMHIYHLFVSEKHHNKGIARRLLITAREAFSTSGIRQPFTVNSSMFARVFYEKMGFSAQSAPQTRNGITTISMKSHL</sequence>
<evidence type="ECO:0000259" key="1">
    <source>
        <dbReference type="PROSITE" id="PS51186"/>
    </source>
</evidence>
<protein>
    <recommendedName>
        <fullName evidence="1">N-acetyltransferase domain-containing protein</fullName>
    </recommendedName>
</protein>
<dbReference type="PANTHER" id="PTHR43451:SF1">
    <property type="entry name" value="ACETYLTRANSFERASE"/>
    <property type="match status" value="1"/>
</dbReference>
<gene>
    <name evidence="2" type="ORF">MNBD_GAMMA11-481</name>
</gene>
<dbReference type="InterPro" id="IPR000182">
    <property type="entry name" value="GNAT_dom"/>
</dbReference>
<dbReference type="InterPro" id="IPR016181">
    <property type="entry name" value="Acyl_CoA_acyltransferase"/>
</dbReference>
<dbReference type="Gene3D" id="3.40.630.30">
    <property type="match status" value="1"/>
</dbReference>
<feature type="domain" description="N-acetyltransferase" evidence="1">
    <location>
        <begin position="3"/>
        <end position="153"/>
    </location>
</feature>
<dbReference type="GO" id="GO:0016747">
    <property type="term" value="F:acyltransferase activity, transferring groups other than amino-acyl groups"/>
    <property type="evidence" value="ECO:0007669"/>
    <property type="project" value="InterPro"/>
</dbReference>
<dbReference type="EMBL" id="UOFG01000126">
    <property type="protein sequence ID" value="VAW60535.1"/>
    <property type="molecule type" value="Genomic_DNA"/>
</dbReference>
<dbReference type="SUPFAM" id="SSF55729">
    <property type="entry name" value="Acyl-CoA N-acyltransferases (Nat)"/>
    <property type="match status" value="1"/>
</dbReference>
<evidence type="ECO:0000313" key="2">
    <source>
        <dbReference type="EMBL" id="VAW60535.1"/>
    </source>
</evidence>
<name>A0A3B0WWY5_9ZZZZ</name>